<dbReference type="EMBL" id="VSSQ01000306">
    <property type="protein sequence ID" value="MPL90532.1"/>
    <property type="molecule type" value="Genomic_DNA"/>
</dbReference>
<sequence length="399" mass="42108">MRRPRRAGPCRCRADPCGSEGDADADAGGDGMVVGEVRAGRVAGLRIGVAEPQVAHRTGDLDVLAGIDRGKADALVTARRRERRDELVVAATALVHQEGRARPGVGELVPNAERVAGRVVQVDEAAAGGCGEPRRIDLELAPMHPADRAEDQPVGGDAGLEVERHRLGRVDFGRAGGDGGGAHLLGGVELVGHLRLVGQGDAQRDFRLLIGGAERIARGPVVREFGAVARDRAIGAIGGDPIQPDHGRSVGKAHAAMHRPVVVELVAHQGSIALGLHVHVGTGELGGAAERVFDVRTIEMVVHQRHRQLVVELVLVGETGQVVVARHTAGVASAVDAHAIHRRTDPAIGQFDVILAFLEQHADRLRGPFDPAGGHRSRAEGEQACPHKNVFHLNLFPRV</sequence>
<gene>
    <name evidence="2" type="ORF">SDC9_36584</name>
</gene>
<protein>
    <submittedName>
        <fullName evidence="2">Uncharacterized protein</fullName>
    </submittedName>
</protein>
<dbReference type="AlphaFoldDB" id="A0A644VIP2"/>
<name>A0A644VIP2_9ZZZZ</name>
<proteinExistence type="predicted"/>
<feature type="region of interest" description="Disordered" evidence="1">
    <location>
        <begin position="1"/>
        <end position="29"/>
    </location>
</feature>
<organism evidence="2">
    <name type="scientific">bioreactor metagenome</name>
    <dbReference type="NCBI Taxonomy" id="1076179"/>
    <lineage>
        <taxon>unclassified sequences</taxon>
        <taxon>metagenomes</taxon>
        <taxon>ecological metagenomes</taxon>
    </lineage>
</organism>
<comment type="caution">
    <text evidence="2">The sequence shown here is derived from an EMBL/GenBank/DDBJ whole genome shotgun (WGS) entry which is preliminary data.</text>
</comment>
<reference evidence="2" key="1">
    <citation type="submission" date="2019-08" db="EMBL/GenBank/DDBJ databases">
        <authorList>
            <person name="Kucharzyk K."/>
            <person name="Murdoch R.W."/>
            <person name="Higgins S."/>
            <person name="Loffler F."/>
        </authorList>
    </citation>
    <scope>NUCLEOTIDE SEQUENCE</scope>
</reference>
<accession>A0A644VIP2</accession>
<evidence type="ECO:0000256" key="1">
    <source>
        <dbReference type="SAM" id="MobiDB-lite"/>
    </source>
</evidence>
<evidence type="ECO:0000313" key="2">
    <source>
        <dbReference type="EMBL" id="MPL90532.1"/>
    </source>
</evidence>